<dbReference type="AlphaFoldDB" id="M0D3G8"/>
<dbReference type="Proteomes" id="UP000011513">
    <property type="component" value="Unassembled WGS sequence"/>
</dbReference>
<protein>
    <submittedName>
        <fullName evidence="1">Uncharacterized protein</fullName>
    </submittedName>
</protein>
<gene>
    <name evidence="1" type="ORF">C474_14424</name>
</gene>
<dbReference type="InParanoid" id="M0D3G8"/>
<organism evidence="1 2">
    <name type="scientific">Halogeometricum pallidum JCM 14848</name>
    <dbReference type="NCBI Taxonomy" id="1227487"/>
    <lineage>
        <taxon>Archaea</taxon>
        <taxon>Methanobacteriati</taxon>
        <taxon>Methanobacteriota</taxon>
        <taxon>Stenosarchaea group</taxon>
        <taxon>Halobacteria</taxon>
        <taxon>Halobacteriales</taxon>
        <taxon>Haloferacaceae</taxon>
        <taxon>Halogeometricum</taxon>
    </lineage>
</organism>
<comment type="caution">
    <text evidence="1">The sequence shown here is derived from an EMBL/GenBank/DDBJ whole genome shotgun (WGS) entry which is preliminary data.</text>
</comment>
<reference evidence="1 2" key="1">
    <citation type="journal article" date="2014" name="PLoS Genet.">
        <title>Phylogenetically driven sequencing of extremely halophilic archaea reveals strategies for static and dynamic osmo-response.</title>
        <authorList>
            <person name="Becker E.A."/>
            <person name="Seitzer P.M."/>
            <person name="Tritt A."/>
            <person name="Larsen D."/>
            <person name="Krusor M."/>
            <person name="Yao A.I."/>
            <person name="Wu D."/>
            <person name="Madern D."/>
            <person name="Eisen J.A."/>
            <person name="Darling A.E."/>
            <person name="Facciotti M.T."/>
        </authorList>
    </citation>
    <scope>NUCLEOTIDE SEQUENCE [LARGE SCALE GENOMIC DNA]</scope>
    <source>
        <strain evidence="1 2">JCM 14848</strain>
    </source>
</reference>
<evidence type="ECO:0000313" key="2">
    <source>
        <dbReference type="Proteomes" id="UP000011513"/>
    </source>
</evidence>
<sequence>MIDAVAGSILDFGRGTIQYFIEIVTEAGRFGFILASIFVYVENTGSNIAFTSIHSLGNIVPGPVHPCFVNRAEMSVVVSPRWIPIALSIAL</sequence>
<proteinExistence type="predicted"/>
<accession>M0D3G8</accession>
<evidence type="ECO:0000313" key="1">
    <source>
        <dbReference type="EMBL" id="ELZ28699.1"/>
    </source>
</evidence>
<keyword evidence="2" id="KW-1185">Reference proteome</keyword>
<name>M0D3G8_HALPD</name>
<dbReference type="EMBL" id="AOIV01000036">
    <property type="protein sequence ID" value="ELZ28699.1"/>
    <property type="molecule type" value="Genomic_DNA"/>
</dbReference>